<reference evidence="1" key="1">
    <citation type="submission" date="2022-04" db="EMBL/GenBank/DDBJ databases">
        <title>Genome of the entomopathogenic fungus Entomophthora muscae.</title>
        <authorList>
            <person name="Elya C."/>
            <person name="Lovett B.R."/>
            <person name="Lee E."/>
            <person name="Macias A.M."/>
            <person name="Hajek A.E."/>
            <person name="De Bivort B.L."/>
            <person name="Kasson M.T."/>
            <person name="De Fine Licht H.H."/>
            <person name="Stajich J.E."/>
        </authorList>
    </citation>
    <scope>NUCLEOTIDE SEQUENCE</scope>
    <source>
        <strain evidence="1">Berkeley</strain>
    </source>
</reference>
<evidence type="ECO:0000313" key="1">
    <source>
        <dbReference type="EMBL" id="KAJ9069246.1"/>
    </source>
</evidence>
<dbReference type="Proteomes" id="UP001165960">
    <property type="component" value="Unassembled WGS sequence"/>
</dbReference>
<accession>A0ACC2T470</accession>
<gene>
    <name evidence="1" type="ORF">DSO57_1020333</name>
</gene>
<sequence length="132" mass="14298">MELPMTPKPMPASLPGLPTDHTGKLFENVSITPVRVIDTIIPAAGPWFWVGKSMSYLIKLALILWWALSAKPAAFVFPENDGPAAQGWIPDRGAMKAGGSMGYTNIKLSSTVCARSSKELSGLTGFWEVFFI</sequence>
<keyword evidence="2" id="KW-1185">Reference proteome</keyword>
<name>A0ACC2T470_9FUNG</name>
<dbReference type="EMBL" id="QTSX02003645">
    <property type="protein sequence ID" value="KAJ9069246.1"/>
    <property type="molecule type" value="Genomic_DNA"/>
</dbReference>
<organism evidence="1 2">
    <name type="scientific">Entomophthora muscae</name>
    <dbReference type="NCBI Taxonomy" id="34485"/>
    <lineage>
        <taxon>Eukaryota</taxon>
        <taxon>Fungi</taxon>
        <taxon>Fungi incertae sedis</taxon>
        <taxon>Zoopagomycota</taxon>
        <taxon>Entomophthoromycotina</taxon>
        <taxon>Entomophthoromycetes</taxon>
        <taxon>Entomophthorales</taxon>
        <taxon>Entomophthoraceae</taxon>
        <taxon>Entomophthora</taxon>
    </lineage>
</organism>
<protein>
    <submittedName>
        <fullName evidence="1">Uncharacterized protein</fullName>
    </submittedName>
</protein>
<proteinExistence type="predicted"/>
<comment type="caution">
    <text evidence="1">The sequence shown here is derived from an EMBL/GenBank/DDBJ whole genome shotgun (WGS) entry which is preliminary data.</text>
</comment>
<evidence type="ECO:0000313" key="2">
    <source>
        <dbReference type="Proteomes" id="UP001165960"/>
    </source>
</evidence>